<feature type="domain" description="HTH arsR-type" evidence="4">
    <location>
        <begin position="23"/>
        <end position="119"/>
    </location>
</feature>
<evidence type="ECO:0000256" key="1">
    <source>
        <dbReference type="ARBA" id="ARBA00023015"/>
    </source>
</evidence>
<keyword evidence="2" id="KW-0238">DNA-binding</keyword>
<comment type="caution">
    <text evidence="5">The sequence shown here is derived from an EMBL/GenBank/DDBJ whole genome shotgun (WGS) entry which is preliminary data.</text>
</comment>
<dbReference type="PANTHER" id="PTHR33154">
    <property type="entry name" value="TRANSCRIPTIONAL REGULATOR, ARSR FAMILY"/>
    <property type="match status" value="1"/>
</dbReference>
<dbReference type="AlphaFoldDB" id="A0A8J3BVP3"/>
<dbReference type="PROSITE" id="PS00846">
    <property type="entry name" value="HTH_ARSR_1"/>
    <property type="match status" value="1"/>
</dbReference>
<keyword evidence="6" id="KW-1185">Reference proteome</keyword>
<dbReference type="InterPro" id="IPR001845">
    <property type="entry name" value="HTH_ArsR_DNA-bd_dom"/>
</dbReference>
<reference evidence="5" key="1">
    <citation type="journal article" date="2014" name="Int. J. Syst. Evol. Microbiol.">
        <title>Complete genome sequence of Corynebacterium casei LMG S-19264T (=DSM 44701T), isolated from a smear-ripened cheese.</title>
        <authorList>
            <consortium name="US DOE Joint Genome Institute (JGI-PGF)"/>
            <person name="Walter F."/>
            <person name="Albersmeier A."/>
            <person name="Kalinowski J."/>
            <person name="Ruckert C."/>
        </authorList>
    </citation>
    <scope>NUCLEOTIDE SEQUENCE</scope>
    <source>
        <strain evidence="5">CGMCC 4.7299</strain>
    </source>
</reference>
<dbReference type="SMART" id="SM00418">
    <property type="entry name" value="HTH_ARSR"/>
    <property type="match status" value="1"/>
</dbReference>
<dbReference type="SUPFAM" id="SSF46785">
    <property type="entry name" value="Winged helix' DNA-binding domain"/>
    <property type="match status" value="1"/>
</dbReference>
<dbReference type="InterPro" id="IPR051081">
    <property type="entry name" value="HTH_MetalResp_TranReg"/>
</dbReference>
<organism evidence="5 6">
    <name type="scientific">Mangrovihabitans endophyticus</name>
    <dbReference type="NCBI Taxonomy" id="1751298"/>
    <lineage>
        <taxon>Bacteria</taxon>
        <taxon>Bacillati</taxon>
        <taxon>Actinomycetota</taxon>
        <taxon>Actinomycetes</taxon>
        <taxon>Micromonosporales</taxon>
        <taxon>Micromonosporaceae</taxon>
        <taxon>Mangrovihabitans</taxon>
    </lineage>
</organism>
<dbReference type="PRINTS" id="PR00778">
    <property type="entry name" value="HTHARSR"/>
</dbReference>
<evidence type="ECO:0000256" key="2">
    <source>
        <dbReference type="ARBA" id="ARBA00023125"/>
    </source>
</evidence>
<keyword evidence="1" id="KW-0805">Transcription regulation</keyword>
<evidence type="ECO:0000313" key="5">
    <source>
        <dbReference type="EMBL" id="GGK71195.1"/>
    </source>
</evidence>
<name>A0A8J3BVP3_9ACTN</name>
<protein>
    <submittedName>
        <fullName evidence="5">Transcriptional regulator</fullName>
    </submittedName>
</protein>
<dbReference type="PROSITE" id="PS50987">
    <property type="entry name" value="HTH_ARSR_2"/>
    <property type="match status" value="1"/>
</dbReference>
<keyword evidence="3" id="KW-0804">Transcription</keyword>
<dbReference type="Proteomes" id="UP000656042">
    <property type="component" value="Unassembled WGS sequence"/>
</dbReference>
<dbReference type="InterPro" id="IPR018334">
    <property type="entry name" value="ArsR_HTH"/>
</dbReference>
<evidence type="ECO:0000259" key="4">
    <source>
        <dbReference type="PROSITE" id="PS50987"/>
    </source>
</evidence>
<evidence type="ECO:0000256" key="3">
    <source>
        <dbReference type="ARBA" id="ARBA00023163"/>
    </source>
</evidence>
<dbReference type="Pfam" id="PF01022">
    <property type="entry name" value="HTH_5"/>
    <property type="match status" value="1"/>
</dbReference>
<sequence>MPRRLPEITGTETLRVPLTRAALDPEQASLFAPMFKALGDPVRLRLLSMIASAGGGEVCVCDMTDCFPLSGPTISHHLRVLREAGLVAGDRRGTWVYYRLVPRSLAVLGALLEAGRPVPAS</sequence>
<dbReference type="InterPro" id="IPR011991">
    <property type="entry name" value="ArsR-like_HTH"/>
</dbReference>
<proteinExistence type="predicted"/>
<evidence type="ECO:0000313" key="6">
    <source>
        <dbReference type="Proteomes" id="UP000656042"/>
    </source>
</evidence>
<dbReference type="InterPro" id="IPR036388">
    <property type="entry name" value="WH-like_DNA-bd_sf"/>
</dbReference>
<accession>A0A8J3BVP3</accession>
<dbReference type="Gene3D" id="1.10.10.10">
    <property type="entry name" value="Winged helix-like DNA-binding domain superfamily/Winged helix DNA-binding domain"/>
    <property type="match status" value="1"/>
</dbReference>
<dbReference type="GO" id="GO:0003677">
    <property type="term" value="F:DNA binding"/>
    <property type="evidence" value="ECO:0007669"/>
    <property type="project" value="UniProtKB-KW"/>
</dbReference>
<dbReference type="NCBIfam" id="NF033788">
    <property type="entry name" value="HTH_metalloreg"/>
    <property type="match status" value="1"/>
</dbReference>
<dbReference type="EMBL" id="BMMX01000001">
    <property type="protein sequence ID" value="GGK71195.1"/>
    <property type="molecule type" value="Genomic_DNA"/>
</dbReference>
<dbReference type="InterPro" id="IPR036390">
    <property type="entry name" value="WH_DNA-bd_sf"/>
</dbReference>
<reference evidence="5" key="2">
    <citation type="submission" date="2020-09" db="EMBL/GenBank/DDBJ databases">
        <authorList>
            <person name="Sun Q."/>
            <person name="Zhou Y."/>
        </authorList>
    </citation>
    <scope>NUCLEOTIDE SEQUENCE</scope>
    <source>
        <strain evidence="5">CGMCC 4.7299</strain>
    </source>
</reference>
<dbReference type="RefSeq" id="WP_373292715.1">
    <property type="nucleotide sequence ID" value="NZ_BMMX01000001.1"/>
</dbReference>
<dbReference type="GO" id="GO:0003700">
    <property type="term" value="F:DNA-binding transcription factor activity"/>
    <property type="evidence" value="ECO:0007669"/>
    <property type="project" value="InterPro"/>
</dbReference>
<dbReference type="CDD" id="cd00090">
    <property type="entry name" value="HTH_ARSR"/>
    <property type="match status" value="1"/>
</dbReference>
<gene>
    <name evidence="5" type="primary">arsR</name>
    <name evidence="5" type="ORF">GCM10012284_01240</name>
</gene>
<dbReference type="PANTHER" id="PTHR33154:SF18">
    <property type="entry name" value="ARSENICAL RESISTANCE OPERON REPRESSOR"/>
    <property type="match status" value="1"/>
</dbReference>